<organism evidence="4 5">
    <name type="scientific">Candidatus Gallibacteroides avistercoris</name>
    <dbReference type="NCBI Taxonomy" id="2840833"/>
    <lineage>
        <taxon>Bacteria</taxon>
        <taxon>Pseudomonadati</taxon>
        <taxon>Bacteroidota</taxon>
        <taxon>Bacteroidia</taxon>
        <taxon>Bacteroidales</taxon>
        <taxon>Bacteroidaceae</taxon>
        <taxon>Bacteroidaceae incertae sedis</taxon>
        <taxon>Candidatus Gallibacteroides</taxon>
    </lineage>
</organism>
<dbReference type="PROSITE" id="PS50977">
    <property type="entry name" value="HTH_TETR_2"/>
    <property type="match status" value="1"/>
</dbReference>
<dbReference type="InterPro" id="IPR050624">
    <property type="entry name" value="HTH-type_Tx_Regulator"/>
</dbReference>
<evidence type="ECO:0000256" key="1">
    <source>
        <dbReference type="ARBA" id="ARBA00023125"/>
    </source>
</evidence>
<dbReference type="PANTHER" id="PTHR43479">
    <property type="entry name" value="ACREF/ENVCD OPERON REPRESSOR-RELATED"/>
    <property type="match status" value="1"/>
</dbReference>
<accession>A0A9D1M9I5</accession>
<dbReference type="Gene3D" id="1.10.10.60">
    <property type="entry name" value="Homeodomain-like"/>
    <property type="match status" value="1"/>
</dbReference>
<reference evidence="4" key="1">
    <citation type="submission" date="2020-10" db="EMBL/GenBank/DDBJ databases">
        <authorList>
            <person name="Gilroy R."/>
        </authorList>
    </citation>
    <scope>NUCLEOTIDE SEQUENCE</scope>
    <source>
        <strain evidence="4">CHK158-818</strain>
    </source>
</reference>
<sequence length="187" mass="21676">MLVDVARQLFAKSGVENTTMNDIALASKKGRRTLYTYFKNKNEVYQAVVESELDHILHSLQEMAGQDVPPEKKLVNYIYTRMEAMKEAVLRNGTLRAEFFRDIWKVEQARKYMDLREMQLIKGILDEGVNKDIFSIADTNITASVIHYALKGLDVPYIKGHFNESKIDRTSLKYYIMSFILNGIKKR</sequence>
<dbReference type="SUPFAM" id="SSF46689">
    <property type="entry name" value="Homeodomain-like"/>
    <property type="match status" value="1"/>
</dbReference>
<dbReference type="AlphaFoldDB" id="A0A9D1M9I5"/>
<dbReference type="EMBL" id="DVNA01000222">
    <property type="protein sequence ID" value="HIU56055.1"/>
    <property type="molecule type" value="Genomic_DNA"/>
</dbReference>
<evidence type="ECO:0000313" key="4">
    <source>
        <dbReference type="EMBL" id="HIU56055.1"/>
    </source>
</evidence>
<dbReference type="PRINTS" id="PR00455">
    <property type="entry name" value="HTHTETR"/>
</dbReference>
<dbReference type="Pfam" id="PF00440">
    <property type="entry name" value="TetR_N"/>
    <property type="match status" value="1"/>
</dbReference>
<evidence type="ECO:0000259" key="3">
    <source>
        <dbReference type="PROSITE" id="PS50977"/>
    </source>
</evidence>
<feature type="DNA-binding region" description="H-T-H motif" evidence="2">
    <location>
        <begin position="19"/>
        <end position="38"/>
    </location>
</feature>
<feature type="domain" description="HTH tetR-type" evidence="3">
    <location>
        <begin position="1"/>
        <end position="56"/>
    </location>
</feature>
<evidence type="ECO:0000313" key="5">
    <source>
        <dbReference type="Proteomes" id="UP000824112"/>
    </source>
</evidence>
<gene>
    <name evidence="4" type="ORF">IAB03_09665</name>
</gene>
<name>A0A9D1M9I5_9BACT</name>
<reference evidence="4" key="2">
    <citation type="journal article" date="2021" name="PeerJ">
        <title>Extensive microbial diversity within the chicken gut microbiome revealed by metagenomics and culture.</title>
        <authorList>
            <person name="Gilroy R."/>
            <person name="Ravi A."/>
            <person name="Getino M."/>
            <person name="Pursley I."/>
            <person name="Horton D.L."/>
            <person name="Alikhan N.F."/>
            <person name="Baker D."/>
            <person name="Gharbi K."/>
            <person name="Hall N."/>
            <person name="Watson M."/>
            <person name="Adriaenssens E.M."/>
            <person name="Foster-Nyarko E."/>
            <person name="Jarju S."/>
            <person name="Secka A."/>
            <person name="Antonio M."/>
            <person name="Oren A."/>
            <person name="Chaudhuri R.R."/>
            <person name="La Ragione R."/>
            <person name="Hildebrand F."/>
            <person name="Pallen M.J."/>
        </authorList>
    </citation>
    <scope>NUCLEOTIDE SEQUENCE</scope>
    <source>
        <strain evidence="4">CHK158-818</strain>
    </source>
</reference>
<dbReference type="GO" id="GO:0003677">
    <property type="term" value="F:DNA binding"/>
    <property type="evidence" value="ECO:0007669"/>
    <property type="project" value="UniProtKB-UniRule"/>
</dbReference>
<keyword evidence="1 2" id="KW-0238">DNA-binding</keyword>
<protein>
    <submittedName>
        <fullName evidence="4">TetR family transcriptional regulator</fullName>
    </submittedName>
</protein>
<comment type="caution">
    <text evidence="4">The sequence shown here is derived from an EMBL/GenBank/DDBJ whole genome shotgun (WGS) entry which is preliminary data.</text>
</comment>
<dbReference type="Gene3D" id="1.10.357.10">
    <property type="entry name" value="Tetracycline Repressor, domain 2"/>
    <property type="match status" value="1"/>
</dbReference>
<dbReference type="InterPro" id="IPR001647">
    <property type="entry name" value="HTH_TetR"/>
</dbReference>
<evidence type="ECO:0000256" key="2">
    <source>
        <dbReference type="PROSITE-ProRule" id="PRU00335"/>
    </source>
</evidence>
<proteinExistence type="predicted"/>
<dbReference type="PANTHER" id="PTHR43479:SF11">
    <property type="entry name" value="ACREF_ENVCD OPERON REPRESSOR-RELATED"/>
    <property type="match status" value="1"/>
</dbReference>
<dbReference type="InterPro" id="IPR009057">
    <property type="entry name" value="Homeodomain-like_sf"/>
</dbReference>
<dbReference type="Proteomes" id="UP000824112">
    <property type="component" value="Unassembled WGS sequence"/>
</dbReference>